<keyword evidence="3 11" id="KW-1134">Transmembrane beta strand</keyword>
<dbReference type="PANTHER" id="PTHR32552">
    <property type="entry name" value="FERRICHROME IRON RECEPTOR-RELATED"/>
    <property type="match status" value="1"/>
</dbReference>
<evidence type="ECO:0000256" key="6">
    <source>
        <dbReference type="ARBA" id="ARBA00023004"/>
    </source>
</evidence>
<evidence type="ECO:0000313" key="17">
    <source>
        <dbReference type="Proteomes" id="UP001431449"/>
    </source>
</evidence>
<accession>A0ABT0GEE2</accession>
<evidence type="ECO:0000256" key="13">
    <source>
        <dbReference type="SAM" id="SignalP"/>
    </source>
</evidence>
<dbReference type="InterPro" id="IPR039426">
    <property type="entry name" value="TonB-dep_rcpt-like"/>
</dbReference>
<comment type="subcellular location">
    <subcellularLocation>
        <location evidence="1 11">Cell outer membrane</location>
        <topology evidence="1 11">Multi-pass membrane protein</topology>
    </subcellularLocation>
</comment>
<dbReference type="Pfam" id="PF07715">
    <property type="entry name" value="Plug"/>
    <property type="match status" value="1"/>
</dbReference>
<evidence type="ECO:0000259" key="15">
    <source>
        <dbReference type="Pfam" id="PF07715"/>
    </source>
</evidence>
<evidence type="ECO:0000256" key="11">
    <source>
        <dbReference type="PROSITE-ProRule" id="PRU01360"/>
    </source>
</evidence>
<keyword evidence="5 11" id="KW-0812">Transmembrane</keyword>
<dbReference type="Proteomes" id="UP001431449">
    <property type="component" value="Unassembled WGS sequence"/>
</dbReference>
<dbReference type="PROSITE" id="PS52016">
    <property type="entry name" value="TONB_DEPENDENT_REC_3"/>
    <property type="match status" value="1"/>
</dbReference>
<keyword evidence="16" id="KW-0675">Receptor</keyword>
<feature type="signal peptide" evidence="13">
    <location>
        <begin position="1"/>
        <end position="29"/>
    </location>
</feature>
<evidence type="ECO:0000256" key="1">
    <source>
        <dbReference type="ARBA" id="ARBA00004571"/>
    </source>
</evidence>
<dbReference type="InterPro" id="IPR012910">
    <property type="entry name" value="Plug_dom"/>
</dbReference>
<keyword evidence="6" id="KW-0408">Iron</keyword>
<comment type="caution">
    <text evidence="16">The sequence shown here is derived from an EMBL/GenBank/DDBJ whole genome shotgun (WGS) entry which is preliminary data.</text>
</comment>
<evidence type="ECO:0000256" key="2">
    <source>
        <dbReference type="ARBA" id="ARBA00022448"/>
    </source>
</evidence>
<keyword evidence="2 11" id="KW-0813">Transport</keyword>
<keyword evidence="4" id="KW-0410">Iron transport</keyword>
<proteinExistence type="inferred from homology"/>
<evidence type="ECO:0000313" key="16">
    <source>
        <dbReference type="EMBL" id="MCK7592380.1"/>
    </source>
</evidence>
<feature type="domain" description="TonB-dependent receptor-like beta-barrel" evidence="14">
    <location>
        <begin position="266"/>
        <end position="682"/>
    </location>
</feature>
<evidence type="ECO:0000256" key="8">
    <source>
        <dbReference type="ARBA" id="ARBA00023077"/>
    </source>
</evidence>
<keyword evidence="17" id="KW-1185">Reference proteome</keyword>
<evidence type="ECO:0000256" key="10">
    <source>
        <dbReference type="ARBA" id="ARBA00023237"/>
    </source>
</evidence>
<evidence type="ECO:0000256" key="4">
    <source>
        <dbReference type="ARBA" id="ARBA00022496"/>
    </source>
</evidence>
<dbReference type="RefSeq" id="WP_248204505.1">
    <property type="nucleotide sequence ID" value="NZ_JALNMH010000001.1"/>
</dbReference>
<evidence type="ECO:0000259" key="14">
    <source>
        <dbReference type="Pfam" id="PF00593"/>
    </source>
</evidence>
<evidence type="ECO:0000256" key="9">
    <source>
        <dbReference type="ARBA" id="ARBA00023136"/>
    </source>
</evidence>
<protein>
    <submittedName>
        <fullName evidence="16">TonB-dependent receptor</fullName>
    </submittedName>
</protein>
<sequence length="759" mass="82765">MRDAAANARALRAPLAPSLLAFAVAFGLAAPLAAQERGQPADADKAAVLDAVSVTATRKVEDAKEVPIAVSAISADRLDIAGSGGEDIRFLASRLPSLNIESSFGRAFPRFYVRGLGNTDFDVNASQPVSLVYDDVVLENPILKGFPAFDLDQVELLRGPQGTLFGRNTPAGVVKFNSALPDEVFGGYGQLALGRFDSVNVEGAVGGPINEAWRTRFSFLSQSRNDWVDNTGGGPNSDLEGYDEQAARWQLQYVGTEGFDALFNIHARKLDGTARLFRANVFVPGTNQLRPDFARDRVSIDGRNEQDLDALGAIAKLRWDFDGYSLHSITGYETVDAFSRGDIDGGFGAVFAPPFGPGLIPFTAESGDGLPSHHQFTQELRLESVNEGPLNWQGGVFYFSENLRIDSFNFDTLAGDVVNGYARQQQENDAWAVFGSVDYDVSEAFTLRGGLRYTHDEKEFTAERTQSPLSFLGIGPIGPISVSPDDSDVSWDLSGTYRLNEDVNLYGRIARGFRAPSIQGRLLFGDVVSVADSETVLSYELGMKADLFDNRARLNAAIYTYTIDDQQLTAVGGGTNFNTLINADETEGYGFEMDVEAYVTDQLLMTAGVSYNHTEIKDRDLAVQPCGGGCTVLDPVGPVPGTVSIDGNPLPQAPEWIYNLTARYGIPVGDDAEFFVFTDWAYRSEVNFFLYESAEFTGDPLLEAGLRVGYRWNYGLYEIAAFGRNIFDEQEAVGGIDFNNLTGFVNEPRVYGVELSIWF</sequence>
<dbReference type="Pfam" id="PF00593">
    <property type="entry name" value="TonB_dep_Rec_b-barrel"/>
    <property type="match status" value="1"/>
</dbReference>
<dbReference type="SUPFAM" id="SSF56935">
    <property type="entry name" value="Porins"/>
    <property type="match status" value="1"/>
</dbReference>
<gene>
    <name evidence="16" type="ORF">M0G41_01705</name>
</gene>
<keyword evidence="7" id="KW-0406">Ion transport</keyword>
<feature type="chain" id="PRO_5046152584" evidence="13">
    <location>
        <begin position="30"/>
        <end position="759"/>
    </location>
</feature>
<keyword evidence="13" id="KW-0732">Signal</keyword>
<evidence type="ECO:0000256" key="7">
    <source>
        <dbReference type="ARBA" id="ARBA00023065"/>
    </source>
</evidence>
<evidence type="ECO:0000256" key="12">
    <source>
        <dbReference type="RuleBase" id="RU003357"/>
    </source>
</evidence>
<keyword evidence="8 12" id="KW-0798">TonB box</keyword>
<evidence type="ECO:0000256" key="3">
    <source>
        <dbReference type="ARBA" id="ARBA00022452"/>
    </source>
</evidence>
<name>A0ABT0GEE2_9GAMM</name>
<dbReference type="Gene3D" id="2.40.170.20">
    <property type="entry name" value="TonB-dependent receptor, beta-barrel domain"/>
    <property type="match status" value="1"/>
</dbReference>
<dbReference type="InterPro" id="IPR000531">
    <property type="entry name" value="Beta-barrel_TonB"/>
</dbReference>
<reference evidence="16" key="1">
    <citation type="submission" date="2022-04" db="EMBL/GenBank/DDBJ databases">
        <title>Lysobacter sp. CAU 1642 isolated from sea sand.</title>
        <authorList>
            <person name="Kim W."/>
        </authorList>
    </citation>
    <scope>NUCLEOTIDE SEQUENCE</scope>
    <source>
        <strain evidence="16">CAU 1642</strain>
    </source>
</reference>
<dbReference type="InterPro" id="IPR036942">
    <property type="entry name" value="Beta-barrel_TonB_sf"/>
</dbReference>
<keyword evidence="9 11" id="KW-0472">Membrane</keyword>
<dbReference type="PANTHER" id="PTHR32552:SF81">
    <property type="entry name" value="TONB-DEPENDENT OUTER MEMBRANE RECEPTOR"/>
    <property type="match status" value="1"/>
</dbReference>
<keyword evidence="10 11" id="KW-0998">Cell outer membrane</keyword>
<feature type="domain" description="TonB-dependent receptor plug" evidence="15">
    <location>
        <begin position="63"/>
        <end position="173"/>
    </location>
</feature>
<comment type="similarity">
    <text evidence="11 12">Belongs to the TonB-dependent receptor family.</text>
</comment>
<dbReference type="EMBL" id="JALNMH010000001">
    <property type="protein sequence ID" value="MCK7592380.1"/>
    <property type="molecule type" value="Genomic_DNA"/>
</dbReference>
<evidence type="ECO:0000256" key="5">
    <source>
        <dbReference type="ARBA" id="ARBA00022692"/>
    </source>
</evidence>
<organism evidence="16 17">
    <name type="scientific">Pseudomarimonas salicorniae</name>
    <dbReference type="NCBI Taxonomy" id="2933270"/>
    <lineage>
        <taxon>Bacteria</taxon>
        <taxon>Pseudomonadati</taxon>
        <taxon>Pseudomonadota</taxon>
        <taxon>Gammaproteobacteria</taxon>
        <taxon>Lysobacterales</taxon>
        <taxon>Lysobacteraceae</taxon>
        <taxon>Pseudomarimonas</taxon>
    </lineage>
</organism>